<evidence type="ECO:0000256" key="1">
    <source>
        <dbReference type="ARBA" id="ARBA00022723"/>
    </source>
</evidence>
<proteinExistence type="predicted"/>
<organism evidence="7 8">
    <name type="scientific">Actinidia chinensis var. chinensis</name>
    <name type="common">Chinese soft-hair kiwi</name>
    <dbReference type="NCBI Taxonomy" id="1590841"/>
    <lineage>
        <taxon>Eukaryota</taxon>
        <taxon>Viridiplantae</taxon>
        <taxon>Streptophyta</taxon>
        <taxon>Embryophyta</taxon>
        <taxon>Tracheophyta</taxon>
        <taxon>Spermatophyta</taxon>
        <taxon>Magnoliopsida</taxon>
        <taxon>eudicotyledons</taxon>
        <taxon>Gunneridae</taxon>
        <taxon>Pentapetalae</taxon>
        <taxon>asterids</taxon>
        <taxon>Ericales</taxon>
        <taxon>Actinidiaceae</taxon>
        <taxon>Actinidia</taxon>
    </lineage>
</organism>
<dbReference type="Gramene" id="PSS11565">
    <property type="protein sequence ID" value="PSS11565"/>
    <property type="gene ID" value="CEY00_Acc15840"/>
</dbReference>
<comment type="caution">
    <text evidence="7">The sequence shown here is derived from an EMBL/GenBank/DDBJ whole genome shotgun (WGS) entry which is preliminary data.</text>
</comment>
<dbReference type="EMBL" id="NKQK01000014">
    <property type="protein sequence ID" value="PSS11565.1"/>
    <property type="molecule type" value="Genomic_DNA"/>
</dbReference>
<sequence length="448" mass="51268">MEIQHFSHNHPLILNEGELKAAVKCSGCELSISSTPFYGCTEKCFFFIHKSCAEMPRVLDEVHIFHPIPTHHLTLLPRPPLNLPTFKCYACKKTRRGFTYHCPTCEVSLCVNCILLVPFDDYDDYRQILLPTHEHPFILCTKDNKFDISCIGCDHPIEDESLYLCPLCLLFYHESCADPPLQINHPFHSQHPLTLLYHPPPPDFEVFSFRCKACGLHGCGRSYNCTKCNFDIHVRCSQLVPTVKADIHKHPLAFFNLYFDIKLRCHICDGSMNGPFFRCVECDYSVHLHCFPALPSSVKHTSHRHSLTMTDSPIKDYSDEDDDAEFYCAACEKRRNLNDRSYYCAEPGCRFVAHIHCLITEILCFLEEESSFNISEVVKEQQDEEVISSVVEESSLVTSESNRIEVPGNLNIAELDDEIEKLRVEIEALTAKLGAFERRRAHLASSTI</sequence>
<keyword evidence="2" id="KW-0677">Repeat</keyword>
<dbReference type="GO" id="GO:0008270">
    <property type="term" value="F:zinc ion binding"/>
    <property type="evidence" value="ECO:0007669"/>
    <property type="project" value="UniProtKB-KW"/>
</dbReference>
<evidence type="ECO:0000256" key="4">
    <source>
        <dbReference type="ARBA" id="ARBA00022833"/>
    </source>
</evidence>
<accession>A0A2R6QNT5</accession>
<reference evidence="7 8" key="1">
    <citation type="submission" date="2017-07" db="EMBL/GenBank/DDBJ databases">
        <title>An improved, manually edited Actinidia chinensis var. chinensis (kiwifruit) genome highlights the challenges associated with draft genomes and gene prediction in plants.</title>
        <authorList>
            <person name="Pilkington S."/>
            <person name="Crowhurst R."/>
            <person name="Hilario E."/>
            <person name="Nardozza S."/>
            <person name="Fraser L."/>
            <person name="Peng Y."/>
            <person name="Gunaseelan K."/>
            <person name="Simpson R."/>
            <person name="Tahir J."/>
            <person name="Deroles S."/>
            <person name="Templeton K."/>
            <person name="Luo Z."/>
            <person name="Davy M."/>
            <person name="Cheng C."/>
            <person name="Mcneilage M."/>
            <person name="Scaglione D."/>
            <person name="Liu Y."/>
            <person name="Zhang Q."/>
            <person name="Datson P."/>
            <person name="De Silva N."/>
            <person name="Gardiner S."/>
            <person name="Bassett H."/>
            <person name="Chagne D."/>
            <person name="Mccallum J."/>
            <person name="Dzierzon H."/>
            <person name="Deng C."/>
            <person name="Wang Y.-Y."/>
            <person name="Barron N."/>
            <person name="Manako K."/>
            <person name="Bowen J."/>
            <person name="Foster T."/>
            <person name="Erridge Z."/>
            <person name="Tiffin H."/>
            <person name="Waite C."/>
            <person name="Davies K."/>
            <person name="Grierson E."/>
            <person name="Laing W."/>
            <person name="Kirk R."/>
            <person name="Chen X."/>
            <person name="Wood M."/>
            <person name="Montefiori M."/>
            <person name="Brummell D."/>
            <person name="Schwinn K."/>
            <person name="Catanach A."/>
            <person name="Fullerton C."/>
            <person name="Li D."/>
            <person name="Meiyalaghan S."/>
            <person name="Nieuwenhuizen N."/>
            <person name="Read N."/>
            <person name="Prakash R."/>
            <person name="Hunter D."/>
            <person name="Zhang H."/>
            <person name="Mckenzie M."/>
            <person name="Knabel M."/>
            <person name="Harris A."/>
            <person name="Allan A."/>
            <person name="Chen A."/>
            <person name="Janssen B."/>
            <person name="Plunkett B."/>
            <person name="Dwamena C."/>
            <person name="Voogd C."/>
            <person name="Leif D."/>
            <person name="Lafferty D."/>
            <person name="Souleyre E."/>
            <person name="Varkonyi-Gasic E."/>
            <person name="Gambi F."/>
            <person name="Hanley J."/>
            <person name="Yao J.-L."/>
            <person name="Cheung J."/>
            <person name="David K."/>
            <person name="Warren B."/>
            <person name="Marsh K."/>
            <person name="Snowden K."/>
            <person name="Lin-Wang K."/>
            <person name="Brian L."/>
            <person name="Martinez-Sanchez M."/>
            <person name="Wang M."/>
            <person name="Ileperuma N."/>
            <person name="Macnee N."/>
            <person name="Campin R."/>
            <person name="Mcatee P."/>
            <person name="Drummond R."/>
            <person name="Espley R."/>
            <person name="Ireland H."/>
            <person name="Wu R."/>
            <person name="Atkinson R."/>
            <person name="Karunairetnam S."/>
            <person name="Bulley S."/>
            <person name="Chunkath S."/>
            <person name="Hanley Z."/>
            <person name="Storey R."/>
            <person name="Thrimawithana A."/>
            <person name="Thomson S."/>
            <person name="David C."/>
            <person name="Testolin R."/>
        </authorList>
    </citation>
    <scope>NUCLEOTIDE SEQUENCE [LARGE SCALE GENOMIC DNA]</scope>
    <source>
        <strain evidence="8">cv. Red5</strain>
        <tissue evidence="7">Young leaf</tissue>
    </source>
</reference>
<keyword evidence="4" id="KW-0862">Zinc</keyword>
<keyword evidence="8" id="KW-1185">Reference proteome</keyword>
<dbReference type="InterPro" id="IPR001965">
    <property type="entry name" value="Znf_PHD"/>
</dbReference>
<dbReference type="OMA" id="IEHFFHP"/>
<keyword evidence="3" id="KW-0863">Zinc-finger</keyword>
<evidence type="ECO:0000256" key="3">
    <source>
        <dbReference type="ARBA" id="ARBA00022771"/>
    </source>
</evidence>
<dbReference type="SMART" id="SM00249">
    <property type="entry name" value="PHD"/>
    <property type="match status" value="2"/>
</dbReference>
<dbReference type="InterPro" id="IPR002219">
    <property type="entry name" value="PKC_DAG/PE"/>
</dbReference>
<dbReference type="Proteomes" id="UP000241394">
    <property type="component" value="Chromosome LG14"/>
</dbReference>
<name>A0A2R6QNT5_ACTCC</name>
<dbReference type="STRING" id="1590841.A0A2R6QNT5"/>
<feature type="coiled-coil region" evidence="5">
    <location>
        <begin position="412"/>
        <end position="439"/>
    </location>
</feature>
<evidence type="ECO:0000256" key="5">
    <source>
        <dbReference type="SAM" id="Coils"/>
    </source>
</evidence>
<dbReference type="SUPFAM" id="SSF57889">
    <property type="entry name" value="Cysteine-rich domain"/>
    <property type="match status" value="5"/>
</dbReference>
<feature type="domain" description="Phorbol-ester/DAG-type" evidence="6">
    <location>
        <begin position="249"/>
        <end position="298"/>
    </location>
</feature>
<keyword evidence="1" id="KW-0479">Metal-binding</keyword>
<dbReference type="InterPro" id="IPR046349">
    <property type="entry name" value="C1-like_sf"/>
</dbReference>
<dbReference type="InterPro" id="IPR004146">
    <property type="entry name" value="DC1"/>
</dbReference>
<dbReference type="PANTHER" id="PTHR46288">
    <property type="entry name" value="PHORBOL-ESTER/DAG-TYPE DOMAIN-CONTAINING PROTEIN"/>
    <property type="match status" value="1"/>
</dbReference>
<dbReference type="OrthoDB" id="1884766at2759"/>
<dbReference type="InParanoid" id="A0A2R6QNT5"/>
<gene>
    <name evidence="7" type="ORF">CEY00_Acc15840</name>
</gene>
<dbReference type="PROSITE" id="PS50081">
    <property type="entry name" value="ZF_DAG_PE_2"/>
    <property type="match status" value="1"/>
</dbReference>
<keyword evidence="5" id="KW-0175">Coiled coil</keyword>
<evidence type="ECO:0000313" key="7">
    <source>
        <dbReference type="EMBL" id="PSS11565.1"/>
    </source>
</evidence>
<reference evidence="8" key="2">
    <citation type="journal article" date="2018" name="BMC Genomics">
        <title>A manually annotated Actinidia chinensis var. chinensis (kiwifruit) genome highlights the challenges associated with draft genomes and gene prediction in plants.</title>
        <authorList>
            <person name="Pilkington S.M."/>
            <person name="Crowhurst R."/>
            <person name="Hilario E."/>
            <person name="Nardozza S."/>
            <person name="Fraser L."/>
            <person name="Peng Y."/>
            <person name="Gunaseelan K."/>
            <person name="Simpson R."/>
            <person name="Tahir J."/>
            <person name="Deroles S.C."/>
            <person name="Templeton K."/>
            <person name="Luo Z."/>
            <person name="Davy M."/>
            <person name="Cheng C."/>
            <person name="McNeilage M."/>
            <person name="Scaglione D."/>
            <person name="Liu Y."/>
            <person name="Zhang Q."/>
            <person name="Datson P."/>
            <person name="De Silva N."/>
            <person name="Gardiner S.E."/>
            <person name="Bassett H."/>
            <person name="Chagne D."/>
            <person name="McCallum J."/>
            <person name="Dzierzon H."/>
            <person name="Deng C."/>
            <person name="Wang Y.Y."/>
            <person name="Barron L."/>
            <person name="Manako K."/>
            <person name="Bowen J."/>
            <person name="Foster T.M."/>
            <person name="Erridge Z.A."/>
            <person name="Tiffin H."/>
            <person name="Waite C.N."/>
            <person name="Davies K.M."/>
            <person name="Grierson E.P."/>
            <person name="Laing W.A."/>
            <person name="Kirk R."/>
            <person name="Chen X."/>
            <person name="Wood M."/>
            <person name="Montefiori M."/>
            <person name="Brummell D.A."/>
            <person name="Schwinn K.E."/>
            <person name="Catanach A."/>
            <person name="Fullerton C."/>
            <person name="Li D."/>
            <person name="Meiyalaghan S."/>
            <person name="Nieuwenhuizen N."/>
            <person name="Read N."/>
            <person name="Prakash R."/>
            <person name="Hunter D."/>
            <person name="Zhang H."/>
            <person name="McKenzie M."/>
            <person name="Knabel M."/>
            <person name="Harris A."/>
            <person name="Allan A.C."/>
            <person name="Gleave A."/>
            <person name="Chen A."/>
            <person name="Janssen B.J."/>
            <person name="Plunkett B."/>
            <person name="Ampomah-Dwamena C."/>
            <person name="Voogd C."/>
            <person name="Leif D."/>
            <person name="Lafferty D."/>
            <person name="Souleyre E.J.F."/>
            <person name="Varkonyi-Gasic E."/>
            <person name="Gambi F."/>
            <person name="Hanley J."/>
            <person name="Yao J.L."/>
            <person name="Cheung J."/>
            <person name="David K.M."/>
            <person name="Warren B."/>
            <person name="Marsh K."/>
            <person name="Snowden K.C."/>
            <person name="Lin-Wang K."/>
            <person name="Brian L."/>
            <person name="Martinez-Sanchez M."/>
            <person name="Wang M."/>
            <person name="Ileperuma N."/>
            <person name="Macnee N."/>
            <person name="Campin R."/>
            <person name="McAtee P."/>
            <person name="Drummond R.S.M."/>
            <person name="Espley R.V."/>
            <person name="Ireland H.S."/>
            <person name="Wu R."/>
            <person name="Atkinson R.G."/>
            <person name="Karunairetnam S."/>
            <person name="Bulley S."/>
            <person name="Chunkath S."/>
            <person name="Hanley Z."/>
            <person name="Storey R."/>
            <person name="Thrimawithana A.H."/>
            <person name="Thomson S."/>
            <person name="David C."/>
            <person name="Testolin R."/>
            <person name="Huang H."/>
            <person name="Hellens R.P."/>
            <person name="Schaffer R.J."/>
        </authorList>
    </citation>
    <scope>NUCLEOTIDE SEQUENCE [LARGE SCALE GENOMIC DNA]</scope>
    <source>
        <strain evidence="8">cv. Red5</strain>
    </source>
</reference>
<dbReference type="PANTHER" id="PTHR46288:SF27">
    <property type="entry name" value="CYSTEINE_HISTIDINE-RICH C1 DOMAIN FAMILY PROTEIN"/>
    <property type="match status" value="1"/>
</dbReference>
<evidence type="ECO:0000256" key="2">
    <source>
        <dbReference type="ARBA" id="ARBA00022737"/>
    </source>
</evidence>
<evidence type="ECO:0000313" key="8">
    <source>
        <dbReference type="Proteomes" id="UP000241394"/>
    </source>
</evidence>
<evidence type="ECO:0000259" key="6">
    <source>
        <dbReference type="PROSITE" id="PS50081"/>
    </source>
</evidence>
<dbReference type="Pfam" id="PF03107">
    <property type="entry name" value="C1_2"/>
    <property type="match status" value="5"/>
</dbReference>
<dbReference type="AlphaFoldDB" id="A0A2R6QNT5"/>
<protein>
    <submittedName>
        <fullName evidence="7">Protein PML like</fullName>
    </submittedName>
</protein>